<protein>
    <submittedName>
        <fullName evidence="2">Uncharacterized protein</fullName>
    </submittedName>
</protein>
<dbReference type="STRING" id="1514971.AUR64_00370"/>
<dbReference type="EMBL" id="LOPU01000001">
    <property type="protein sequence ID" value="KTG11681.1"/>
    <property type="molecule type" value="Genomic_DNA"/>
</dbReference>
<sequence length="217" mass="24858">MSKPRDRTYPVEEYRENREHGESRRPQKQQEHQGRTSRPRRYDAKPNRLPHRTTESVDVVASRSPVDRRTASDDVVDSRTADESDGYERNRSPPVAVSSTSDSGTVPARRNSATSSPRVEPSETALDRLEAAETRIRQLESEVKELRRTQTVVDVKPRTKRRHSGSSKRTGRNSTRTSGGSPKPLRDRNDDRNLLPKQRSGLLPKKNDNLLRKLFWP</sequence>
<feature type="compositionally biased region" description="Basic residues" evidence="1">
    <location>
        <begin position="158"/>
        <end position="171"/>
    </location>
</feature>
<feature type="compositionally biased region" description="Basic and acidic residues" evidence="1">
    <location>
        <begin position="65"/>
        <end position="91"/>
    </location>
</feature>
<feature type="region of interest" description="Disordered" evidence="1">
    <location>
        <begin position="1"/>
        <end position="217"/>
    </location>
</feature>
<feature type="compositionally biased region" description="Basic and acidic residues" evidence="1">
    <location>
        <begin position="1"/>
        <end position="46"/>
    </location>
</feature>
<dbReference type="OrthoDB" id="386230at2157"/>
<feature type="compositionally biased region" description="Basic and acidic residues" evidence="1">
    <location>
        <begin position="184"/>
        <end position="194"/>
    </location>
</feature>
<organism evidence="2 3">
    <name type="scientific">Haloprofundus marisrubri</name>
    <dbReference type="NCBI Taxonomy" id="1514971"/>
    <lineage>
        <taxon>Archaea</taxon>
        <taxon>Methanobacteriati</taxon>
        <taxon>Methanobacteriota</taxon>
        <taxon>Stenosarchaea group</taxon>
        <taxon>Halobacteria</taxon>
        <taxon>Halobacteriales</taxon>
        <taxon>Haloferacaceae</taxon>
        <taxon>Haloprofundus</taxon>
    </lineage>
</organism>
<dbReference type="RefSeq" id="WP_058579966.1">
    <property type="nucleotide sequence ID" value="NZ_LOPU01000001.1"/>
</dbReference>
<evidence type="ECO:0000313" key="3">
    <source>
        <dbReference type="Proteomes" id="UP000054387"/>
    </source>
</evidence>
<dbReference type="Proteomes" id="UP000054387">
    <property type="component" value="Unassembled WGS sequence"/>
</dbReference>
<dbReference type="AlphaFoldDB" id="A0A0W1RE21"/>
<evidence type="ECO:0000313" key="2">
    <source>
        <dbReference type="EMBL" id="KTG11681.1"/>
    </source>
</evidence>
<name>A0A0W1RE21_9EURY</name>
<reference evidence="2 3" key="1">
    <citation type="submission" date="2015-12" db="EMBL/GenBank/DDBJ databases">
        <title>Haloprofundus marisrubri gen. nov., sp. nov., an extremely halophilic archaeon isolated from the Discovery deep brine-seawater interface in the Red Sea.</title>
        <authorList>
            <person name="Zhang G."/>
            <person name="Stingl U."/>
            <person name="Rashid M."/>
        </authorList>
    </citation>
    <scope>NUCLEOTIDE SEQUENCE [LARGE SCALE GENOMIC DNA]</scope>
    <source>
        <strain evidence="2 3">SB9</strain>
    </source>
</reference>
<feature type="compositionally biased region" description="Basic and acidic residues" evidence="1">
    <location>
        <begin position="125"/>
        <end position="148"/>
    </location>
</feature>
<gene>
    <name evidence="2" type="ORF">AUR64_00370</name>
</gene>
<accession>A0A0W1RE21</accession>
<proteinExistence type="predicted"/>
<comment type="caution">
    <text evidence="2">The sequence shown here is derived from an EMBL/GenBank/DDBJ whole genome shotgun (WGS) entry which is preliminary data.</text>
</comment>
<evidence type="ECO:0000256" key="1">
    <source>
        <dbReference type="SAM" id="MobiDB-lite"/>
    </source>
</evidence>
<keyword evidence="3" id="KW-1185">Reference proteome</keyword>